<dbReference type="AlphaFoldDB" id="B7F0F4"/>
<feature type="compositionally biased region" description="Gly residues" evidence="1">
    <location>
        <begin position="205"/>
        <end position="215"/>
    </location>
</feature>
<dbReference type="InterPro" id="IPR036397">
    <property type="entry name" value="RNaseH_sf"/>
</dbReference>
<feature type="compositionally biased region" description="Low complexity" evidence="1">
    <location>
        <begin position="194"/>
        <end position="204"/>
    </location>
</feature>
<dbReference type="eggNOG" id="KOG0017">
    <property type="taxonomic scope" value="Eukaryota"/>
</dbReference>
<reference evidence="5" key="5">
    <citation type="submission" date="2015-10" db="EMBL/GenBank/DDBJ databases">
        <authorList>
            <person name="Sakai H."/>
            <person name="Kawahara Y."/>
            <person name="Matsumoto T."/>
            <person name="Buell C.R."/>
            <person name="Itoh T."/>
        </authorList>
    </citation>
    <scope>NUCLEOTIDE SEQUENCE</scope>
</reference>
<sequence length="572" mass="63151">MAGYIDGTKEEPPATIITKKDDKDVRVTNPAHTEWVAQEQQVLSYLLLSLSRDVLIQVVSIPTAVGVWDAISGMFASHSRARVMNTRMALTATKKGNLKVAEYVAKMRGLADDMASAGKKLDDDDIVSDILAGLDDDFDPVVSAVAQRSEPISVGELFSQLVTFEQRLELRQGGIQSSTNSASRGGNGGGRGHGQPNQGQNLNRGRGGQGRGRGGFTNNQGGDHPKCQLCDKLGHTVVKCYKRFDASFTGEEKSAAAATSSYGVGTNWYIDTGATDHITSDLDKLTVREKYNGGDQVHTASGSGMKINQIGQSIVRTQHRDLILKNILYVPEANKSLISAHRLAFDNQAFLELFPRYFSIKDQVTRKLLHQGRCERGLYPLKSFPNKQVFAAIKLSPSQWHCRLGHPSSVIVQQVLSHNNLPCVSESNKHSVCDACQKGKSHQLPYSKSLSRSSAPLELIHSDVWGPAPTSVGKNNYYVSFVDDFSKFSWIYLLKHKSDVFQCFHNFQNPVERLFDRKILAMQTDWVVNITNSIPFFNASVFLTVCHVHMHINKTGLPNVSTIILLKLGYPF</sequence>
<dbReference type="SUPFAM" id="SSF53098">
    <property type="entry name" value="Ribonuclease H-like"/>
    <property type="match status" value="1"/>
</dbReference>
<dbReference type="InParanoid" id="B7F0F4"/>
<accession>B7F0F4</accession>
<dbReference type="Pfam" id="PF14223">
    <property type="entry name" value="Retrotran_gag_2"/>
    <property type="match status" value="1"/>
</dbReference>
<dbReference type="PaxDb" id="39947-B7F0F4"/>
<evidence type="ECO:0000256" key="1">
    <source>
        <dbReference type="SAM" id="MobiDB-lite"/>
    </source>
</evidence>
<dbReference type="EMBL" id="AP014958">
    <property type="protein sequence ID" value="BAS80237.1"/>
    <property type="molecule type" value="Genomic_DNA"/>
</dbReference>
<dbReference type="Gene3D" id="3.30.420.10">
    <property type="entry name" value="Ribonuclease H-like superfamily/Ribonuclease H"/>
    <property type="match status" value="1"/>
</dbReference>
<dbReference type="Pfam" id="PF22936">
    <property type="entry name" value="Pol_BBD"/>
    <property type="match status" value="1"/>
</dbReference>
<dbReference type="PANTHER" id="PTHR47481:SF31">
    <property type="entry name" value="OS01G0873500 PROTEIN"/>
    <property type="match status" value="1"/>
</dbReference>
<feature type="compositionally biased region" description="Polar residues" evidence="1">
    <location>
        <begin position="174"/>
        <end position="184"/>
    </location>
</feature>
<reference evidence="4" key="1">
    <citation type="journal article" date="2003" name="Science">
        <title>Collection, Mapping, and Annotation of Over 28,000 cDNA Clones from japonica Rice.</title>
        <authorList>
            <person name="Kikuchi S."/>
            <person name="Satoh K."/>
            <person name="Nagata T."/>
            <person name="Kawagashira N."/>
            <person name="Doi K."/>
            <person name="Kishimoto N."/>
            <person name="Yazaki J."/>
            <person name="Ishikawa M."/>
            <person name="Yamada H."/>
            <person name="Ooka H."/>
            <person name="Hotta I."/>
            <person name="Kojima K."/>
            <person name="Namiki T."/>
            <person name="Ohneda E."/>
            <person name="Yahagi W."/>
            <person name="Suzuki K."/>
            <person name="Li C."/>
            <person name="Ohtsuki K."/>
            <person name="Shishiki T."/>
            <person name="Otomo Y."/>
            <person name="Murakami K."/>
            <person name="Iida Y."/>
            <person name="Sugano S."/>
            <person name="Fujimura T."/>
            <person name="Suzuki Y."/>
            <person name="Tsunoda Y."/>
            <person name="Kurosaki T."/>
            <person name="Kodama T."/>
            <person name="Masuda H."/>
            <person name="Kobayashi M."/>
            <person name="Xie Q."/>
            <person name="Lu M."/>
            <person name="Narikawa R."/>
            <person name="Sugiyama A."/>
            <person name="Mizuno K."/>
            <person name="Yokomizo S."/>
            <person name="Niikura J."/>
            <person name="Ikeda R."/>
            <person name="Ishibiki J."/>
            <person name="Kawamata M."/>
            <person name="Yoshimura A."/>
            <person name="Miura J."/>
            <person name="Kusumegi T."/>
            <person name="Oka M."/>
            <person name="Ryu R."/>
            <person name="Ueda M."/>
            <person name="Matsubara K."/>
            <person name="Kawai J."/>
            <person name="Carninci P."/>
            <person name="Adachi J."/>
            <person name="Aizawa K."/>
            <person name="Arakawa T."/>
            <person name="Fukuda S."/>
            <person name="Hara A."/>
            <person name="Hashidume W."/>
            <person name="Hayatsu N."/>
            <person name="Imotani K."/>
            <person name="Ishii Y."/>
            <person name="Itoh M."/>
            <person name="Kagawa I."/>
            <person name="Kondo S."/>
            <person name="Konno H."/>
            <person name="Miyazaki A."/>
            <person name="Osato N."/>
            <person name="Ota Y."/>
            <person name="Saito R."/>
            <person name="Sasaki D."/>
            <person name="Sato K."/>
            <person name="Shibata K."/>
            <person name="Shinagawa A."/>
            <person name="Shiraki T."/>
            <person name="Yoshino M."/>
            <person name="Hayashizaki Y."/>
        </authorList>
    </citation>
    <scope>NUCLEOTIDE SEQUENCE</scope>
</reference>
<evidence type="ECO:0000259" key="2">
    <source>
        <dbReference type="Pfam" id="PF13976"/>
    </source>
</evidence>
<evidence type="ECO:0000313" key="5">
    <source>
        <dbReference type="EMBL" id="BAS80237.1"/>
    </source>
</evidence>
<dbReference type="Pfam" id="PF13976">
    <property type="entry name" value="gag_pre-integrs"/>
    <property type="match status" value="1"/>
</dbReference>
<gene>
    <name evidence="5" type="ordered locus">Os02g0671800</name>
    <name evidence="5" type="ORF">OSNPB_020671800</name>
</gene>
<dbReference type="STRING" id="39947.B7F0F4"/>
<name>B7F0F4_ORYSJ</name>
<evidence type="ECO:0000313" key="6">
    <source>
        <dbReference type="Proteomes" id="UP000059680"/>
    </source>
</evidence>
<proteinExistence type="evidence at transcript level"/>
<evidence type="ECO:0000313" key="4">
    <source>
        <dbReference type="EMBL" id="BAG98101.1"/>
    </source>
</evidence>
<reference evidence="5 6" key="4">
    <citation type="journal article" date="2013" name="Rice">
        <title>Improvement of the Oryza sativa Nipponbare reference genome using next generation sequence and optical map data.</title>
        <authorList>
            <person name="Kawahara Y."/>
            <person name="de la Bastide M."/>
            <person name="Hamilton J.P."/>
            <person name="Kanamori H."/>
            <person name="McCombie W.R."/>
            <person name="Ouyang S."/>
            <person name="Schwartz D.C."/>
            <person name="Tanaka T."/>
            <person name="Wu J."/>
            <person name="Zhou S."/>
            <person name="Childs K.L."/>
            <person name="Davidson R.M."/>
            <person name="Lin H."/>
            <person name="Quesada-Ocampo L."/>
            <person name="Vaillancourt B."/>
            <person name="Sakai H."/>
            <person name="Lee S.S."/>
            <person name="Kim J."/>
            <person name="Numa H."/>
            <person name="Itoh T."/>
            <person name="Buell C.R."/>
            <person name="Matsumoto T."/>
        </authorList>
    </citation>
    <scope>NUCLEOTIDE SEQUENCE [LARGE SCALE GENOMIC DNA]</scope>
    <source>
        <strain evidence="6">cv. Nipponbare</strain>
    </source>
</reference>
<dbReference type="EMBL" id="AK107580">
    <property type="protein sequence ID" value="BAG98101.1"/>
    <property type="molecule type" value="mRNA"/>
</dbReference>
<feature type="region of interest" description="Disordered" evidence="1">
    <location>
        <begin position="172"/>
        <end position="224"/>
    </location>
</feature>
<dbReference type="InterPro" id="IPR025724">
    <property type="entry name" value="GAG-pre-integrase_dom"/>
</dbReference>
<dbReference type="InterPro" id="IPR012337">
    <property type="entry name" value="RNaseH-like_sf"/>
</dbReference>
<feature type="domain" description="Retrovirus-related Pol polyprotein from transposon TNT 1-94-like beta-barrel" evidence="3">
    <location>
        <begin position="268"/>
        <end position="343"/>
    </location>
</feature>
<reference evidence="6" key="2">
    <citation type="journal article" date="2005" name="Nature">
        <title>The map-based sequence of the rice genome.</title>
        <authorList>
            <consortium name="International rice genome sequencing project (IRGSP)"/>
            <person name="Matsumoto T."/>
            <person name="Wu J."/>
            <person name="Kanamori H."/>
            <person name="Katayose Y."/>
            <person name="Fujisawa M."/>
            <person name="Namiki N."/>
            <person name="Mizuno H."/>
            <person name="Yamamoto K."/>
            <person name="Antonio B.A."/>
            <person name="Baba T."/>
            <person name="Sakata K."/>
            <person name="Nagamura Y."/>
            <person name="Aoki H."/>
            <person name="Arikawa K."/>
            <person name="Arita K."/>
            <person name="Bito T."/>
            <person name="Chiden Y."/>
            <person name="Fujitsuka N."/>
            <person name="Fukunaka R."/>
            <person name="Hamada M."/>
            <person name="Harada C."/>
            <person name="Hayashi A."/>
            <person name="Hijishita S."/>
            <person name="Honda M."/>
            <person name="Hosokawa S."/>
            <person name="Ichikawa Y."/>
            <person name="Idonuma A."/>
            <person name="Iijima M."/>
            <person name="Ikeda M."/>
            <person name="Ikeno M."/>
            <person name="Ito K."/>
            <person name="Ito S."/>
            <person name="Ito T."/>
            <person name="Ito Y."/>
            <person name="Ito Y."/>
            <person name="Iwabuchi A."/>
            <person name="Kamiya K."/>
            <person name="Karasawa W."/>
            <person name="Kurita K."/>
            <person name="Katagiri S."/>
            <person name="Kikuta A."/>
            <person name="Kobayashi H."/>
            <person name="Kobayashi N."/>
            <person name="Machita K."/>
            <person name="Maehara T."/>
            <person name="Masukawa M."/>
            <person name="Mizubayashi T."/>
            <person name="Mukai Y."/>
            <person name="Nagasaki H."/>
            <person name="Nagata Y."/>
            <person name="Naito S."/>
            <person name="Nakashima M."/>
            <person name="Nakama Y."/>
            <person name="Nakamichi Y."/>
            <person name="Nakamura M."/>
            <person name="Meguro A."/>
            <person name="Negishi M."/>
            <person name="Ohta I."/>
            <person name="Ohta T."/>
            <person name="Okamoto M."/>
            <person name="Ono N."/>
            <person name="Saji S."/>
            <person name="Sakaguchi M."/>
            <person name="Sakai K."/>
            <person name="Shibata M."/>
            <person name="Shimokawa T."/>
            <person name="Song J."/>
            <person name="Takazaki Y."/>
            <person name="Terasawa K."/>
            <person name="Tsugane M."/>
            <person name="Tsuji K."/>
            <person name="Ueda S."/>
            <person name="Waki K."/>
            <person name="Yamagata H."/>
            <person name="Yamamoto M."/>
            <person name="Yamamoto S."/>
            <person name="Yamane H."/>
            <person name="Yoshiki S."/>
            <person name="Yoshihara R."/>
            <person name="Yukawa K."/>
            <person name="Zhong H."/>
            <person name="Yano M."/>
            <person name="Yuan Q."/>
            <person name="Ouyang S."/>
            <person name="Liu J."/>
            <person name="Jones K.M."/>
            <person name="Gansberger K."/>
            <person name="Moffat K."/>
            <person name="Hill J."/>
            <person name="Bera J."/>
            <person name="Fadrosh D."/>
            <person name="Jin S."/>
            <person name="Johri S."/>
            <person name="Kim M."/>
            <person name="Overton L."/>
            <person name="Reardon M."/>
            <person name="Tsitrin T."/>
            <person name="Vuong H."/>
            <person name="Weaver B."/>
            <person name="Ciecko A."/>
            <person name="Tallon L."/>
            <person name="Jackson J."/>
            <person name="Pai G."/>
            <person name="Aken S.V."/>
            <person name="Utterback T."/>
            <person name="Reidmuller S."/>
            <person name="Feldblyum T."/>
            <person name="Hsiao J."/>
            <person name="Zismann V."/>
            <person name="Iobst S."/>
            <person name="de Vazeille A.R."/>
            <person name="Buell C.R."/>
            <person name="Ying K."/>
            <person name="Li Y."/>
            <person name="Lu T."/>
            <person name="Huang Y."/>
            <person name="Zhao Q."/>
            <person name="Feng Q."/>
            <person name="Zhang L."/>
            <person name="Zhu J."/>
            <person name="Weng Q."/>
            <person name="Mu J."/>
            <person name="Lu Y."/>
            <person name="Fan D."/>
            <person name="Liu Y."/>
            <person name="Guan J."/>
            <person name="Zhang Y."/>
            <person name="Yu S."/>
            <person name="Liu X."/>
            <person name="Zhang Y."/>
            <person name="Hong G."/>
            <person name="Han B."/>
            <person name="Choisne N."/>
            <person name="Demange N."/>
            <person name="Orjeda G."/>
            <person name="Samain S."/>
            <person name="Cattolico L."/>
            <person name="Pelletier E."/>
            <person name="Couloux A."/>
            <person name="Segurens B."/>
            <person name="Wincker P."/>
            <person name="D'Hont A."/>
            <person name="Scarpelli C."/>
            <person name="Weissenbach J."/>
            <person name="Salanoubat M."/>
            <person name="Quetier F."/>
            <person name="Yu Y."/>
            <person name="Kim H.R."/>
            <person name="Rambo T."/>
            <person name="Currie J."/>
            <person name="Collura K."/>
            <person name="Luo M."/>
            <person name="Yang T."/>
            <person name="Ammiraju J.S.S."/>
            <person name="Engler F."/>
            <person name="Soderlund C."/>
            <person name="Wing R.A."/>
            <person name="Palmer L.E."/>
            <person name="de la Bastide M."/>
            <person name="Spiegel L."/>
            <person name="Nascimento L."/>
            <person name="Zutavern T."/>
            <person name="O'Shaughnessy A."/>
            <person name="Dike S."/>
            <person name="Dedhia N."/>
            <person name="Preston R."/>
            <person name="Balija V."/>
            <person name="McCombie W.R."/>
            <person name="Chow T."/>
            <person name="Chen H."/>
            <person name="Chung M."/>
            <person name="Chen C."/>
            <person name="Shaw J."/>
            <person name="Wu H."/>
            <person name="Hsiao K."/>
            <person name="Chao Y."/>
            <person name="Chu M."/>
            <person name="Cheng C."/>
            <person name="Hour A."/>
            <person name="Lee P."/>
            <person name="Lin S."/>
            <person name="Lin Y."/>
            <person name="Liou J."/>
            <person name="Liu S."/>
            <person name="Hsing Y."/>
            <person name="Raghuvanshi S."/>
            <person name="Mohanty A."/>
            <person name="Bharti A.K."/>
            <person name="Gaur A."/>
            <person name="Gupta V."/>
            <person name="Kumar D."/>
            <person name="Ravi V."/>
            <person name="Vij S."/>
            <person name="Kapur A."/>
            <person name="Khurana P."/>
            <person name="Khurana P."/>
            <person name="Khurana J.P."/>
            <person name="Tyagi A.K."/>
            <person name="Gaikwad K."/>
            <person name="Singh A."/>
            <person name="Dalal V."/>
            <person name="Srivastava S."/>
            <person name="Dixit A."/>
            <person name="Pal A.K."/>
            <person name="Ghazi I.A."/>
            <person name="Yadav M."/>
            <person name="Pandit A."/>
            <person name="Bhargava A."/>
            <person name="Sureshbabu K."/>
            <person name="Batra K."/>
            <person name="Sharma T.R."/>
            <person name="Mohapatra T."/>
            <person name="Singh N.K."/>
            <person name="Messing J."/>
            <person name="Nelson A.B."/>
            <person name="Fuks G."/>
            <person name="Kavchok S."/>
            <person name="Keizer G."/>
            <person name="Linton E."/>
            <person name="Llaca V."/>
            <person name="Song R."/>
            <person name="Tanyolac B."/>
            <person name="Young S."/>
            <person name="Ho-Il K."/>
            <person name="Hahn J.H."/>
            <person name="Sangsakoo G."/>
            <person name="Vanavichit A."/>
            <person name="de Mattos Luiz.A.T."/>
            <person name="Zimmer P.D."/>
            <person name="Malone G."/>
            <person name="Dellagostin O."/>
            <person name="de Oliveira A.C."/>
            <person name="Bevan M."/>
            <person name="Bancroft I."/>
            <person name="Minx P."/>
            <person name="Cordum H."/>
            <person name="Wilson R."/>
            <person name="Cheng Z."/>
            <person name="Jin W."/>
            <person name="Jiang J."/>
            <person name="Leong S.A."/>
            <person name="Iwama H."/>
            <person name="Gojobori T."/>
            <person name="Itoh T."/>
            <person name="Niimura Y."/>
            <person name="Fujii Y."/>
            <person name="Habara T."/>
            <person name="Sakai H."/>
            <person name="Sato Y."/>
            <person name="Wilson G."/>
            <person name="Kumar K."/>
            <person name="McCouch S."/>
            <person name="Juretic N."/>
            <person name="Hoen D."/>
            <person name="Wright S."/>
            <person name="Bruskiewich R."/>
            <person name="Bureau T."/>
            <person name="Miyao A."/>
            <person name="Hirochika H."/>
            <person name="Nishikawa T."/>
            <person name="Kadowaki K."/>
            <person name="Sugiura M."/>
            <person name="Burr B."/>
            <person name="Sasaki T."/>
        </authorList>
    </citation>
    <scope>NUCLEOTIDE SEQUENCE [LARGE SCALE GENOMIC DNA]</scope>
    <source>
        <strain evidence="6">cv. Nipponbare</strain>
    </source>
</reference>
<dbReference type="HOGENOM" id="CLU_539059_0_0_1"/>
<evidence type="ECO:0000259" key="3">
    <source>
        <dbReference type="Pfam" id="PF22936"/>
    </source>
</evidence>
<dbReference type="InterPro" id="IPR054722">
    <property type="entry name" value="PolX-like_BBD"/>
</dbReference>
<reference evidence="5" key="3">
    <citation type="journal article" date="2013" name="Plant Cell Physiol.">
        <title>Rice Annotation Project Database (RAP-DB): an integrative and interactive database for rice genomics.</title>
        <authorList>
            <person name="Sakai H."/>
            <person name="Lee S.S."/>
            <person name="Tanaka T."/>
            <person name="Numa H."/>
            <person name="Kim J."/>
            <person name="Kawahara Y."/>
            <person name="Wakimoto H."/>
            <person name="Yang C.C."/>
            <person name="Iwamoto M."/>
            <person name="Abe T."/>
            <person name="Yamada Y."/>
            <person name="Muto A."/>
            <person name="Inokuchi H."/>
            <person name="Ikemura T."/>
            <person name="Matsumoto T."/>
            <person name="Sasaki T."/>
            <person name="Itoh T."/>
        </authorList>
    </citation>
    <scope>NUCLEOTIDE SEQUENCE</scope>
</reference>
<organism evidence="4">
    <name type="scientific">Oryza sativa subsp. japonica</name>
    <name type="common">Rice</name>
    <dbReference type="NCBI Taxonomy" id="39947"/>
    <lineage>
        <taxon>Eukaryota</taxon>
        <taxon>Viridiplantae</taxon>
        <taxon>Streptophyta</taxon>
        <taxon>Embryophyta</taxon>
        <taxon>Tracheophyta</taxon>
        <taxon>Spermatophyta</taxon>
        <taxon>Magnoliopsida</taxon>
        <taxon>Liliopsida</taxon>
        <taxon>Poales</taxon>
        <taxon>Poaceae</taxon>
        <taxon>BOP clade</taxon>
        <taxon>Oryzoideae</taxon>
        <taxon>Oryzeae</taxon>
        <taxon>Oryzinae</taxon>
        <taxon>Oryza</taxon>
        <taxon>Oryza sativa</taxon>
    </lineage>
</organism>
<dbReference type="Proteomes" id="UP000059680">
    <property type="component" value="Chromosome 2"/>
</dbReference>
<keyword evidence="6" id="KW-1185">Reference proteome</keyword>
<dbReference type="Gramene" id="Os02t0671800-01">
    <property type="protein sequence ID" value="Os02t0671800-01"/>
    <property type="gene ID" value="Os02g0671800"/>
</dbReference>
<dbReference type="OMA" id="TISAPIC"/>
<feature type="domain" description="GAG-pre-integrase" evidence="2">
    <location>
        <begin position="377"/>
        <end position="441"/>
    </location>
</feature>
<dbReference type="GO" id="GO:0003676">
    <property type="term" value="F:nucleic acid binding"/>
    <property type="evidence" value="ECO:0007669"/>
    <property type="project" value="InterPro"/>
</dbReference>
<protein>
    <submittedName>
        <fullName evidence="5">Os02g0671800 protein</fullName>
    </submittedName>
    <submittedName>
        <fullName evidence="4">cDNA clone:002-130-E02, full insert sequence</fullName>
    </submittedName>
</protein>
<dbReference type="PANTHER" id="PTHR47481">
    <property type="match status" value="1"/>
</dbReference>